<evidence type="ECO:0000256" key="6">
    <source>
        <dbReference type="ARBA" id="ARBA00022723"/>
    </source>
</evidence>
<evidence type="ECO:0000256" key="20">
    <source>
        <dbReference type="PIRSR" id="PIRSR601382-3"/>
    </source>
</evidence>
<evidence type="ECO:0000256" key="18">
    <source>
        <dbReference type="PIRSR" id="PIRSR601382-1"/>
    </source>
</evidence>
<comment type="cofactor">
    <cofactor evidence="1 19">
        <name>Ca(2+)</name>
        <dbReference type="ChEBI" id="CHEBI:29108"/>
    </cofactor>
</comment>
<evidence type="ECO:0000256" key="7">
    <source>
        <dbReference type="ARBA" id="ARBA00022801"/>
    </source>
</evidence>
<feature type="binding site" evidence="19">
    <location>
        <position position="564"/>
    </location>
    <ligand>
        <name>Ca(2+)</name>
        <dbReference type="ChEBI" id="CHEBI:29108"/>
    </ligand>
</feature>
<evidence type="ECO:0000313" key="23">
    <source>
        <dbReference type="EMBL" id="KAL0279921.1"/>
    </source>
</evidence>
<keyword evidence="14 21" id="KW-0326">Glycosidase</keyword>
<dbReference type="GO" id="GO:0005509">
    <property type="term" value="F:calcium ion binding"/>
    <property type="evidence" value="ECO:0007669"/>
    <property type="project" value="InterPro"/>
</dbReference>
<evidence type="ECO:0000256" key="15">
    <source>
        <dbReference type="ARBA" id="ARBA00047669"/>
    </source>
</evidence>
<name>A0AAW2IDC1_9NEOP</name>
<dbReference type="Gene3D" id="1.50.10.10">
    <property type="match status" value="1"/>
</dbReference>
<dbReference type="PANTHER" id="PTHR11742">
    <property type="entry name" value="MANNOSYL-OLIGOSACCHARIDE ALPHA-1,2-MANNOSIDASE-RELATED"/>
    <property type="match status" value="1"/>
</dbReference>
<keyword evidence="13 20" id="KW-1015">Disulfide bond</keyword>
<evidence type="ECO:0000256" key="22">
    <source>
        <dbReference type="SAM" id="Phobius"/>
    </source>
</evidence>
<feature type="active site" description="Proton donor" evidence="18">
    <location>
        <position position="207"/>
    </location>
</feature>
<comment type="function">
    <text evidence="17">Involved in glycoprotein quality control targeting of misfolded glycoproteins for degradation. It primarily trims a single alpha-1,2-linked mannose residue from Man(9)GlcNAc(2) to produce Man(8)GlcNAc(2), but at high enzyme concentrations, as found in the ER quality control compartment (ERQC), it further trims the carbohydrates to Man(5-6)GlcNAc(2).</text>
</comment>
<evidence type="ECO:0000256" key="3">
    <source>
        <dbReference type="ARBA" id="ARBA00004922"/>
    </source>
</evidence>
<evidence type="ECO:0000256" key="9">
    <source>
        <dbReference type="ARBA" id="ARBA00022837"/>
    </source>
</evidence>
<evidence type="ECO:0000256" key="21">
    <source>
        <dbReference type="RuleBase" id="RU361193"/>
    </source>
</evidence>
<evidence type="ECO:0000256" key="19">
    <source>
        <dbReference type="PIRSR" id="PIRSR601382-2"/>
    </source>
</evidence>
<evidence type="ECO:0000256" key="16">
    <source>
        <dbReference type="ARBA" id="ARBA00048605"/>
    </source>
</evidence>
<evidence type="ECO:0000256" key="14">
    <source>
        <dbReference type="ARBA" id="ARBA00023295"/>
    </source>
</evidence>
<evidence type="ECO:0000256" key="13">
    <source>
        <dbReference type="ARBA" id="ARBA00023157"/>
    </source>
</evidence>
<feature type="transmembrane region" description="Helical" evidence="22">
    <location>
        <begin position="35"/>
        <end position="52"/>
    </location>
</feature>
<comment type="catalytic activity">
    <reaction evidence="16">
        <text>N(4)-(alpha-D-Man-(1-&gt;2)-alpha-D-Man-(1-&gt;2)-alpha-D-Man-(1-&gt;3)-[alpha-D-Man-(1-&gt;2)-alpha-D-Man-(1-&gt;3)-[alpha-D-Man-(1-&gt;2)-alpha-D-Man-(1-&gt;6)]-alpha-D-Man-(1-&gt;6)]-beta-D-Man-(1-&gt;4)-beta-D-GlcNAc-(1-&gt;4)-beta-D-GlcNAc)-L-asparaginyl-[protein] (N-glucan mannose isomer 9A1,2,3B1,2,3) + 4 H2O = N(4)-(alpha-D-Man-(1-&gt;3)-[alpha-D-Man-(1-&gt;3)-[alpha-D-Man-(1-&gt;6)]-alpha-D-Man-(1-&gt;6)]-beta-D-Man-(1-&gt;4)-beta-D-GlcNAc-(1-&gt;4)-beta-D-GlcNAc)-L-asparaginyl-[protein] (N-glucan mannose isomer 5A1,2) + 4 beta-D-mannose</text>
        <dbReference type="Rhea" id="RHEA:56008"/>
        <dbReference type="Rhea" id="RHEA-COMP:14356"/>
        <dbReference type="Rhea" id="RHEA-COMP:14367"/>
        <dbReference type="ChEBI" id="CHEBI:15377"/>
        <dbReference type="ChEBI" id="CHEBI:28563"/>
        <dbReference type="ChEBI" id="CHEBI:59087"/>
        <dbReference type="ChEBI" id="CHEBI:139493"/>
        <dbReference type="EC" id="3.2.1.113"/>
    </reaction>
</comment>
<dbReference type="Pfam" id="PF01532">
    <property type="entry name" value="Glyco_hydro_47"/>
    <property type="match status" value="1"/>
</dbReference>
<dbReference type="InterPro" id="IPR036026">
    <property type="entry name" value="Seven-hairpin_glycosidases"/>
</dbReference>
<comment type="caution">
    <text evidence="23">The sequence shown here is derived from an EMBL/GenBank/DDBJ whole genome shotgun (WGS) entry which is preliminary data.</text>
</comment>
<evidence type="ECO:0000256" key="8">
    <source>
        <dbReference type="ARBA" id="ARBA00022824"/>
    </source>
</evidence>
<comment type="similarity">
    <text evidence="4 21">Belongs to the glycosyl hydrolase 47 family.</text>
</comment>
<proteinExistence type="inferred from homology"/>
<evidence type="ECO:0000256" key="10">
    <source>
        <dbReference type="ARBA" id="ARBA00022968"/>
    </source>
</evidence>
<dbReference type="FunFam" id="1.50.10.10:FF:000010">
    <property type="entry name" value="alpha-1,2-Mannosidase"/>
    <property type="match status" value="1"/>
</dbReference>
<protein>
    <recommendedName>
        <fullName evidence="21">alpha-1,2-Mannosidase</fullName>
        <ecNumber evidence="21">3.2.1.-</ecNumber>
    </recommendedName>
</protein>
<dbReference type="EMBL" id="JARGDH010000001">
    <property type="protein sequence ID" value="KAL0279921.1"/>
    <property type="molecule type" value="Genomic_DNA"/>
</dbReference>
<evidence type="ECO:0000256" key="4">
    <source>
        <dbReference type="ARBA" id="ARBA00007658"/>
    </source>
</evidence>
<comment type="subcellular location">
    <subcellularLocation>
        <location evidence="2">Endoplasmic reticulum membrane</location>
        <topology evidence="2">Single-pass type II membrane protein</topology>
    </subcellularLocation>
</comment>
<keyword evidence="5 22" id="KW-0812">Transmembrane</keyword>
<dbReference type="AlphaFoldDB" id="A0AAW2IDC1"/>
<dbReference type="GO" id="GO:0004571">
    <property type="term" value="F:mannosyl-oligosaccharide 1,2-alpha-mannosidase activity"/>
    <property type="evidence" value="ECO:0007669"/>
    <property type="project" value="UniProtKB-EC"/>
</dbReference>
<evidence type="ECO:0000256" key="12">
    <source>
        <dbReference type="ARBA" id="ARBA00023136"/>
    </source>
</evidence>
<keyword evidence="8" id="KW-0256">Endoplasmic reticulum</keyword>
<evidence type="ECO:0000256" key="5">
    <source>
        <dbReference type="ARBA" id="ARBA00022692"/>
    </source>
</evidence>
<accession>A0AAW2IDC1</accession>
<keyword evidence="11 22" id="KW-1133">Transmembrane helix</keyword>
<evidence type="ECO:0000256" key="2">
    <source>
        <dbReference type="ARBA" id="ARBA00004648"/>
    </source>
</evidence>
<gene>
    <name evidence="23" type="ORF">PYX00_001372</name>
</gene>
<keyword evidence="12 22" id="KW-0472">Membrane</keyword>
<evidence type="ECO:0000256" key="11">
    <source>
        <dbReference type="ARBA" id="ARBA00022989"/>
    </source>
</evidence>
<feature type="active site" evidence="18">
    <location>
        <position position="339"/>
    </location>
</feature>
<dbReference type="EC" id="3.2.1.-" evidence="21"/>
<keyword evidence="10" id="KW-0735">Signal-anchor</keyword>
<dbReference type="InterPro" id="IPR001382">
    <property type="entry name" value="Glyco_hydro_47"/>
</dbReference>
<evidence type="ECO:0000256" key="1">
    <source>
        <dbReference type="ARBA" id="ARBA00001913"/>
    </source>
</evidence>
<dbReference type="PANTHER" id="PTHR11742:SF55">
    <property type="entry name" value="ENDOPLASMIC RETICULUM MANNOSYL-OLIGOSACCHARIDE 1,2-ALPHA-MANNOSIDASE"/>
    <property type="match status" value="1"/>
</dbReference>
<dbReference type="GO" id="GO:0010498">
    <property type="term" value="P:proteasomal protein catabolic process"/>
    <property type="evidence" value="ECO:0007669"/>
    <property type="project" value="UniProtKB-ARBA"/>
</dbReference>
<dbReference type="GO" id="GO:0005975">
    <property type="term" value="P:carbohydrate metabolic process"/>
    <property type="evidence" value="ECO:0007669"/>
    <property type="project" value="InterPro"/>
</dbReference>
<comment type="pathway">
    <text evidence="3">Protein modification; protein glycosylation.</text>
</comment>
<keyword evidence="6 19" id="KW-0479">Metal-binding</keyword>
<sequence length="574" mass="66120">MVNDYVSLTLDPVEGIHRKTLWRSWNQLSRFQRSLIYLILFATILALIFTIFQRRNAASLPVDEPKLESESNIRESKLEEQNILVPLSQQSENTVGKVENVKKVNENVIQSEPEKRKKFNGPTNSRQSAVVDAFLHAWRGYKTYAWGHDMLKPISKSYHDWFSLGLTIVDALDTMYIMNLADHFQEARDWVDKSLNFNIHRDVNLFEVTIRVLGGLLSAYHLSNDTMFLHKANDLGTRLLPCFNTESGVPYSDINLATLQAHSPKWSPDSSTSEVTTLQLEFRDLSRCTGNPKFEESVARVSLHVHHLEKTEGLVPIFINAQTGDFRSYSTITLGARGDSYYEYLLKQWIQTGRTIDYLKDDYITAINGVQKLLVKRTSKNKLLFIGELLSGGKDFKPKMDHLTCYLPGTLALGVLYGMPMEHMALAEELIYTCYLTYTRNPTFLAPEISYFNIQDSSQADIYVKTNDAHNLLRPEFVESLWAMYQITGNITYQNWGWRIFEAFERFTKVQNGYTSIGNVKNEINTRPKDMMESFFLGETLKYLYLLFGDNRKELNLKEYVLNTEAHPLPIYSS</sequence>
<comment type="catalytic activity">
    <reaction evidence="15">
        <text>N(4)-(alpha-D-Man-(1-&gt;2)-alpha-D-Man-(1-&gt;2)-alpha-D-Man-(1-&gt;3)-[alpha-D-Man-(1-&gt;3)-[alpha-D-Man-(1-&gt;2)-alpha-D-Man-(1-&gt;6)]-alpha-D-Man-(1-&gt;6)]-beta-D-Man-(1-&gt;4)-beta-D-GlcNAc-(1-&gt;4)-beta-D-GlcNAc)-L-asparaginyl-[protein] (N-glucan mannose isomer 8A1,2,3B1,3) + 3 H2O = N(4)-(alpha-D-Man-(1-&gt;3)-[alpha-D-Man-(1-&gt;3)-[alpha-D-Man-(1-&gt;6)]-alpha-D-Man-(1-&gt;6)]-beta-D-Man-(1-&gt;4)-beta-D-GlcNAc-(1-&gt;4)-beta-D-GlcNAc)-L-asparaginyl-[protein] (N-glucan mannose isomer 5A1,2) + 3 beta-D-mannose</text>
        <dbReference type="Rhea" id="RHEA:56028"/>
        <dbReference type="Rhea" id="RHEA-COMP:14358"/>
        <dbReference type="Rhea" id="RHEA-COMP:14367"/>
        <dbReference type="ChEBI" id="CHEBI:15377"/>
        <dbReference type="ChEBI" id="CHEBI:28563"/>
        <dbReference type="ChEBI" id="CHEBI:59087"/>
        <dbReference type="ChEBI" id="CHEBI:60628"/>
        <dbReference type="EC" id="3.2.1.113"/>
    </reaction>
</comment>
<dbReference type="InterPro" id="IPR012341">
    <property type="entry name" value="6hp_glycosidase-like_sf"/>
</dbReference>
<dbReference type="SUPFAM" id="SSF48225">
    <property type="entry name" value="Seven-hairpin glycosidases"/>
    <property type="match status" value="1"/>
</dbReference>
<dbReference type="InterPro" id="IPR050749">
    <property type="entry name" value="Glycosyl_Hydrolase_47"/>
</dbReference>
<feature type="disulfide bond" evidence="20">
    <location>
        <begin position="405"/>
        <end position="434"/>
    </location>
</feature>
<organism evidence="23">
    <name type="scientific">Menopon gallinae</name>
    <name type="common">poultry shaft louse</name>
    <dbReference type="NCBI Taxonomy" id="328185"/>
    <lineage>
        <taxon>Eukaryota</taxon>
        <taxon>Metazoa</taxon>
        <taxon>Ecdysozoa</taxon>
        <taxon>Arthropoda</taxon>
        <taxon>Hexapoda</taxon>
        <taxon>Insecta</taxon>
        <taxon>Pterygota</taxon>
        <taxon>Neoptera</taxon>
        <taxon>Paraneoptera</taxon>
        <taxon>Psocodea</taxon>
        <taxon>Troctomorpha</taxon>
        <taxon>Phthiraptera</taxon>
        <taxon>Amblycera</taxon>
        <taxon>Menoponidae</taxon>
        <taxon>Menopon</taxon>
    </lineage>
</organism>
<dbReference type="GO" id="GO:0005789">
    <property type="term" value="C:endoplasmic reticulum membrane"/>
    <property type="evidence" value="ECO:0007669"/>
    <property type="project" value="UniProtKB-SubCell"/>
</dbReference>
<feature type="active site" evidence="18">
    <location>
        <position position="476"/>
    </location>
</feature>
<dbReference type="PRINTS" id="PR00747">
    <property type="entry name" value="GLYHDRLASE47"/>
</dbReference>
<keyword evidence="7 21" id="KW-0378">Hydrolase</keyword>
<reference evidence="23" key="1">
    <citation type="journal article" date="2024" name="Gigascience">
        <title>Chromosome-level genome of the poultry shaft louse Menopon gallinae provides insight into the host-switching and adaptive evolution of parasitic lice.</title>
        <authorList>
            <person name="Xu Y."/>
            <person name="Ma L."/>
            <person name="Liu S."/>
            <person name="Liang Y."/>
            <person name="Liu Q."/>
            <person name="He Z."/>
            <person name="Tian L."/>
            <person name="Duan Y."/>
            <person name="Cai W."/>
            <person name="Li H."/>
            <person name="Song F."/>
        </authorList>
    </citation>
    <scope>NUCLEOTIDE SEQUENCE</scope>
    <source>
        <strain evidence="23">Cailab_2023a</strain>
    </source>
</reference>
<evidence type="ECO:0000256" key="17">
    <source>
        <dbReference type="ARBA" id="ARBA00053655"/>
    </source>
</evidence>
<keyword evidence="9 19" id="KW-0106">Calcium</keyword>
<dbReference type="EMBL" id="JARGDH010000001">
    <property type="protein sequence ID" value="KAL0279922.1"/>
    <property type="molecule type" value="Genomic_DNA"/>
</dbReference>
<dbReference type="GO" id="GO:0034976">
    <property type="term" value="P:response to endoplasmic reticulum stress"/>
    <property type="evidence" value="ECO:0007669"/>
    <property type="project" value="UniProtKB-ARBA"/>
</dbReference>
<feature type="active site" description="Proton donor" evidence="18">
    <location>
        <position position="448"/>
    </location>
</feature>